<gene>
    <name evidence="1" type="ORF">MHBO_003693</name>
</gene>
<dbReference type="Proteomes" id="UP001439008">
    <property type="component" value="Unassembled WGS sequence"/>
</dbReference>
<comment type="caution">
    <text evidence="1">The sequence shown here is derived from an EMBL/GenBank/DDBJ whole genome shotgun (WGS) entry which is preliminary data.</text>
</comment>
<evidence type="ECO:0000313" key="1">
    <source>
        <dbReference type="EMBL" id="MES1922177.1"/>
    </source>
</evidence>
<feature type="non-terminal residue" evidence="1">
    <location>
        <position position="59"/>
    </location>
</feature>
<accession>A0ABV2AS36</accession>
<name>A0ABV2AS36_9EUKA</name>
<dbReference type="Pfam" id="PF13424">
    <property type="entry name" value="TPR_12"/>
    <property type="match status" value="1"/>
</dbReference>
<evidence type="ECO:0000313" key="2">
    <source>
        <dbReference type="Proteomes" id="UP001439008"/>
    </source>
</evidence>
<dbReference type="InterPro" id="IPR011990">
    <property type="entry name" value="TPR-like_helical_dom_sf"/>
</dbReference>
<proteinExistence type="predicted"/>
<evidence type="ECO:0008006" key="3">
    <source>
        <dbReference type="Google" id="ProtNLM"/>
    </source>
</evidence>
<protein>
    <recommendedName>
        <fullName evidence="3">Kinesin light chain</fullName>
    </recommendedName>
</protein>
<organism evidence="1 2">
    <name type="scientific">Bonamia ostreae</name>
    <dbReference type="NCBI Taxonomy" id="126728"/>
    <lineage>
        <taxon>Eukaryota</taxon>
        <taxon>Sar</taxon>
        <taxon>Rhizaria</taxon>
        <taxon>Endomyxa</taxon>
        <taxon>Ascetosporea</taxon>
        <taxon>Haplosporida</taxon>
        <taxon>Bonamia</taxon>
    </lineage>
</organism>
<dbReference type="Gene3D" id="1.25.40.10">
    <property type="entry name" value="Tetratricopeptide repeat domain"/>
    <property type="match status" value="1"/>
</dbReference>
<reference evidence="1 2" key="1">
    <citation type="journal article" date="2024" name="BMC Biol.">
        <title>Comparative genomics of Ascetosporea gives new insight into the evolutionary basis for animal parasitism in Rhizaria.</title>
        <authorList>
            <person name="Hiltunen Thoren M."/>
            <person name="Onut-Brannstrom I."/>
            <person name="Alfjorden A."/>
            <person name="Peckova H."/>
            <person name="Swords F."/>
            <person name="Hooper C."/>
            <person name="Holzer A.S."/>
            <person name="Bass D."/>
            <person name="Burki F."/>
        </authorList>
    </citation>
    <scope>NUCLEOTIDE SEQUENCE [LARGE SCALE GENOMIC DNA]</scope>
    <source>
        <strain evidence="1">20-A016</strain>
    </source>
</reference>
<dbReference type="SUPFAM" id="SSF48452">
    <property type="entry name" value="TPR-like"/>
    <property type="match status" value="1"/>
</dbReference>
<sequence>MNVLKHLMDIAKLLESLGKYEKAEEILKQCVDGFEKNFGKNSAQVAIALSSLATLHVTN</sequence>
<dbReference type="EMBL" id="JBDODL010002343">
    <property type="protein sequence ID" value="MES1922177.1"/>
    <property type="molecule type" value="Genomic_DNA"/>
</dbReference>
<keyword evidence="2" id="KW-1185">Reference proteome</keyword>